<gene>
    <name evidence="1" type="ORF">METZ01_LOCUS308473</name>
</gene>
<evidence type="ECO:0000313" key="1">
    <source>
        <dbReference type="EMBL" id="SVC55619.1"/>
    </source>
</evidence>
<feature type="non-terminal residue" evidence="1">
    <location>
        <position position="1"/>
    </location>
</feature>
<name>A0A382N367_9ZZZZ</name>
<accession>A0A382N367</accession>
<proteinExistence type="predicted"/>
<organism evidence="1">
    <name type="scientific">marine metagenome</name>
    <dbReference type="NCBI Taxonomy" id="408172"/>
    <lineage>
        <taxon>unclassified sequences</taxon>
        <taxon>metagenomes</taxon>
        <taxon>ecological metagenomes</taxon>
    </lineage>
</organism>
<dbReference type="EMBL" id="UINC01097694">
    <property type="protein sequence ID" value="SVC55619.1"/>
    <property type="molecule type" value="Genomic_DNA"/>
</dbReference>
<sequence length="22" mass="2148">HLAGGQVVAGSNPVAPTFISII</sequence>
<reference evidence="1" key="1">
    <citation type="submission" date="2018-05" db="EMBL/GenBank/DDBJ databases">
        <authorList>
            <person name="Lanie J.A."/>
            <person name="Ng W.-L."/>
            <person name="Kazmierczak K.M."/>
            <person name="Andrzejewski T.M."/>
            <person name="Davidsen T.M."/>
            <person name="Wayne K.J."/>
            <person name="Tettelin H."/>
            <person name="Glass J.I."/>
            <person name="Rusch D."/>
            <person name="Podicherti R."/>
            <person name="Tsui H.-C.T."/>
            <person name="Winkler M.E."/>
        </authorList>
    </citation>
    <scope>NUCLEOTIDE SEQUENCE</scope>
</reference>
<dbReference type="AlphaFoldDB" id="A0A382N367"/>
<protein>
    <submittedName>
        <fullName evidence="1">Uncharacterized protein</fullName>
    </submittedName>
</protein>